<gene>
    <name evidence="9" type="ORF">FEM48_Zijuj04G0118000</name>
</gene>
<comment type="subcellular location">
    <subcellularLocation>
        <location evidence="1">Membrane</location>
        <topology evidence="1">Multi-pass membrane protein</topology>
    </subcellularLocation>
</comment>
<keyword evidence="6 7" id="KW-0472">Membrane</keyword>
<reference evidence="9" key="1">
    <citation type="journal article" date="2021" name="Front. Plant Sci.">
        <title>Chromosome-Scale Genome Assembly for Chinese Sour Jujube and Insights Into Its Genome Evolution and Domestication Signature.</title>
        <authorList>
            <person name="Shen L.-Y."/>
            <person name="Luo H."/>
            <person name="Wang X.-L."/>
            <person name="Wang X.-M."/>
            <person name="Qiu X.-J."/>
            <person name="Liu H."/>
            <person name="Zhou S.-S."/>
            <person name="Jia K.-H."/>
            <person name="Nie S."/>
            <person name="Bao Y.-T."/>
            <person name="Zhang R.-G."/>
            <person name="Yun Q.-Z."/>
            <person name="Chai Y.-H."/>
            <person name="Lu J.-Y."/>
            <person name="Li Y."/>
            <person name="Zhao S.-W."/>
            <person name="Mao J.-F."/>
            <person name="Jia S.-G."/>
            <person name="Mao Y.-M."/>
        </authorList>
    </citation>
    <scope>NUCLEOTIDE SEQUENCE</scope>
    <source>
        <strain evidence="9">AT0</strain>
        <tissue evidence="9">Leaf</tissue>
    </source>
</reference>
<keyword evidence="2 7" id="KW-0812">Transmembrane</keyword>
<evidence type="ECO:0000256" key="1">
    <source>
        <dbReference type="ARBA" id="ARBA00004141"/>
    </source>
</evidence>
<dbReference type="Gene3D" id="1.25.40.20">
    <property type="entry name" value="Ankyrin repeat-containing domain"/>
    <property type="match status" value="1"/>
</dbReference>
<evidence type="ECO:0000256" key="7">
    <source>
        <dbReference type="SAM" id="Phobius"/>
    </source>
</evidence>
<dbReference type="PANTHER" id="PTHR24186">
    <property type="entry name" value="PROTEIN PHOSPHATASE 1 REGULATORY SUBUNIT"/>
    <property type="match status" value="1"/>
</dbReference>
<organism evidence="9 10">
    <name type="scientific">Ziziphus jujuba var. spinosa</name>
    <dbReference type="NCBI Taxonomy" id="714518"/>
    <lineage>
        <taxon>Eukaryota</taxon>
        <taxon>Viridiplantae</taxon>
        <taxon>Streptophyta</taxon>
        <taxon>Embryophyta</taxon>
        <taxon>Tracheophyta</taxon>
        <taxon>Spermatophyta</taxon>
        <taxon>Magnoliopsida</taxon>
        <taxon>eudicotyledons</taxon>
        <taxon>Gunneridae</taxon>
        <taxon>Pentapetalae</taxon>
        <taxon>rosids</taxon>
        <taxon>fabids</taxon>
        <taxon>Rosales</taxon>
        <taxon>Rhamnaceae</taxon>
        <taxon>Paliureae</taxon>
        <taxon>Ziziphus</taxon>
    </lineage>
</organism>
<protein>
    <recommendedName>
        <fullName evidence="8">PGG domain-containing protein</fullName>
    </recommendedName>
</protein>
<keyword evidence="5" id="KW-0040">ANK repeat</keyword>
<dbReference type="SUPFAM" id="SSF140860">
    <property type="entry name" value="Pseudo ankyrin repeat-like"/>
    <property type="match status" value="1"/>
</dbReference>
<accession>A0A978VJP8</accession>
<name>A0A978VJP8_ZIZJJ</name>
<comment type="caution">
    <text evidence="9">The sequence shown here is derived from an EMBL/GenBank/DDBJ whole genome shotgun (WGS) entry which is preliminary data.</text>
</comment>
<proteinExistence type="predicted"/>
<evidence type="ECO:0000256" key="6">
    <source>
        <dbReference type="ARBA" id="ARBA00023136"/>
    </source>
</evidence>
<keyword evidence="3" id="KW-0677">Repeat</keyword>
<dbReference type="PANTHER" id="PTHR24186:SF46">
    <property type="entry name" value="PROTEIN ACCELERATED CELL DEATH 6-LIKE"/>
    <property type="match status" value="1"/>
</dbReference>
<feature type="domain" description="PGG" evidence="8">
    <location>
        <begin position="135"/>
        <end position="214"/>
    </location>
</feature>
<feature type="transmembrane region" description="Helical" evidence="7">
    <location>
        <begin position="193"/>
        <end position="213"/>
    </location>
</feature>
<dbReference type="Proteomes" id="UP000813462">
    <property type="component" value="Unassembled WGS sequence"/>
</dbReference>
<sequence>MAAEAGYMELFKPMMEDQDGNNPDDLMKQKVVHVCIDGKNGTDENGFFLIHMASSKGHIDIIKEFLQHCPDSIELNNNQNHNILHLAVKNRKAKAERRLLTLLRVLAPGCPHFVRCNAYCHRNFRCRILGAGNHDDSSEPSHGIMRNSVYNKFMFHTCIISNYVAFYSSSTAAVAIIWSQLGDLNLTIASLRFAVPLLGLALTMVSIAIMAGVY</sequence>
<dbReference type="InterPro" id="IPR002110">
    <property type="entry name" value="Ankyrin_rpt"/>
</dbReference>
<feature type="transmembrane region" description="Helical" evidence="7">
    <location>
        <begin position="153"/>
        <end position="181"/>
    </location>
</feature>
<dbReference type="InterPro" id="IPR026961">
    <property type="entry name" value="PGG_dom"/>
</dbReference>
<dbReference type="EMBL" id="JAEACU010000004">
    <property type="protein sequence ID" value="KAH7533317.1"/>
    <property type="molecule type" value="Genomic_DNA"/>
</dbReference>
<evidence type="ECO:0000259" key="8">
    <source>
        <dbReference type="Pfam" id="PF13962"/>
    </source>
</evidence>
<evidence type="ECO:0000256" key="3">
    <source>
        <dbReference type="ARBA" id="ARBA00022737"/>
    </source>
</evidence>
<evidence type="ECO:0000256" key="2">
    <source>
        <dbReference type="ARBA" id="ARBA00022692"/>
    </source>
</evidence>
<dbReference type="Pfam" id="PF12796">
    <property type="entry name" value="Ank_2"/>
    <property type="match status" value="1"/>
</dbReference>
<dbReference type="InterPro" id="IPR036770">
    <property type="entry name" value="Ankyrin_rpt-contain_sf"/>
</dbReference>
<dbReference type="Pfam" id="PF13962">
    <property type="entry name" value="PGG"/>
    <property type="match status" value="1"/>
</dbReference>
<evidence type="ECO:0000256" key="4">
    <source>
        <dbReference type="ARBA" id="ARBA00022989"/>
    </source>
</evidence>
<keyword evidence="4 7" id="KW-1133">Transmembrane helix</keyword>
<evidence type="ECO:0000256" key="5">
    <source>
        <dbReference type="ARBA" id="ARBA00023043"/>
    </source>
</evidence>
<evidence type="ECO:0000313" key="10">
    <source>
        <dbReference type="Proteomes" id="UP000813462"/>
    </source>
</evidence>
<dbReference type="GO" id="GO:0005886">
    <property type="term" value="C:plasma membrane"/>
    <property type="evidence" value="ECO:0007669"/>
    <property type="project" value="TreeGrafter"/>
</dbReference>
<evidence type="ECO:0000313" key="9">
    <source>
        <dbReference type="EMBL" id="KAH7533317.1"/>
    </source>
</evidence>
<dbReference type="AlphaFoldDB" id="A0A978VJP8"/>